<gene>
    <name evidence="3" type="ORF">B9G39_03845</name>
</gene>
<accession>A0A4P9VK67</accession>
<keyword evidence="1" id="KW-0547">Nucleotide-binding</keyword>
<dbReference type="AlphaFoldDB" id="A0A4P9VK67"/>
<dbReference type="SUPFAM" id="SSF141371">
    <property type="entry name" value="PilZ domain-like"/>
    <property type="match status" value="1"/>
</dbReference>
<evidence type="ECO:0000259" key="2">
    <source>
        <dbReference type="Pfam" id="PF07238"/>
    </source>
</evidence>
<comment type="subunit">
    <text evidence="1">Monomer in both c-di-GMP-bound and free forms.</text>
</comment>
<dbReference type="InterPro" id="IPR027021">
    <property type="entry name" value="C-di-GMP_BP_PA4608"/>
</dbReference>
<dbReference type="GO" id="GO:0035438">
    <property type="term" value="F:cyclic-di-GMP binding"/>
    <property type="evidence" value="ECO:0007669"/>
    <property type="project" value="InterPro"/>
</dbReference>
<sequence>MSTATTERRKFTRISFDARTELRQGDKTWPVELHDISLRGILVIPPKDWQIDPQSPFTAFIHLDDEKVITMKVRFAHQEENHAGFECISIDIDSISLLKRLTELNLGDSQLLQRELSALSRDI</sequence>
<keyword evidence="4" id="KW-1185">Reference proteome</keyword>
<evidence type="ECO:0000313" key="3">
    <source>
        <dbReference type="EMBL" id="RDH42647.1"/>
    </source>
</evidence>
<name>A0A4P9VK67_9GAMM</name>
<comment type="function">
    <text evidence="1">Binds the second messenger bis-(3'-5') cyclic dimeric guanosine monophosphate (c-di-GMP). Can bind two c-di-GMP molecules per monomer. May play a role in bacterial second-messenger regulated processes. Binding to c-di-GMP induces a conformational change of the C- and N-termini resulting in the exposure of a highly negative surface on one side of the protein to a possible effector protein.</text>
</comment>
<keyword evidence="1" id="KW-0973">c-di-GMP</keyword>
<dbReference type="Gene3D" id="2.40.10.220">
    <property type="entry name" value="predicted glycosyltransferase like domains"/>
    <property type="match status" value="1"/>
</dbReference>
<dbReference type="EMBL" id="NDXW01000001">
    <property type="protein sequence ID" value="RDH42647.1"/>
    <property type="molecule type" value="Genomic_DNA"/>
</dbReference>
<dbReference type="RefSeq" id="WP_027707699.1">
    <property type="nucleotide sequence ID" value="NZ_JAEVHG010000020.1"/>
</dbReference>
<dbReference type="Pfam" id="PF07238">
    <property type="entry name" value="PilZ"/>
    <property type="match status" value="1"/>
</dbReference>
<protein>
    <recommendedName>
        <fullName evidence="1">Cyclic diguanosine monophosphate-binding protein</fullName>
        <shortName evidence="1">c-di-GMP-binding protein</shortName>
    </recommendedName>
    <alternativeName>
        <fullName evidence="1">Pilz domain-containing protein</fullName>
    </alternativeName>
</protein>
<dbReference type="Proteomes" id="UP000257039">
    <property type="component" value="Unassembled WGS sequence"/>
</dbReference>
<proteinExistence type="predicted"/>
<organism evidence="3 4">
    <name type="scientific">Zooshikella ganghwensis</name>
    <dbReference type="NCBI Taxonomy" id="202772"/>
    <lineage>
        <taxon>Bacteria</taxon>
        <taxon>Pseudomonadati</taxon>
        <taxon>Pseudomonadota</taxon>
        <taxon>Gammaproteobacteria</taxon>
        <taxon>Oceanospirillales</taxon>
        <taxon>Zooshikellaceae</taxon>
        <taxon>Zooshikella</taxon>
    </lineage>
</organism>
<comment type="caution">
    <text evidence="3">The sequence shown here is derived from an EMBL/GenBank/DDBJ whole genome shotgun (WGS) entry which is preliminary data.</text>
</comment>
<feature type="domain" description="PilZ" evidence="2">
    <location>
        <begin position="7"/>
        <end position="102"/>
    </location>
</feature>
<dbReference type="InterPro" id="IPR009875">
    <property type="entry name" value="PilZ_domain"/>
</dbReference>
<evidence type="ECO:0000313" key="4">
    <source>
        <dbReference type="Proteomes" id="UP000257039"/>
    </source>
</evidence>
<reference evidence="3 4" key="1">
    <citation type="submission" date="2017-04" db="EMBL/GenBank/DDBJ databases">
        <title>Draft genome sequence of Zooshikella ganghwensis VG4 isolated from Red Sea sediments.</title>
        <authorList>
            <person name="Rehman Z."/>
            <person name="Alam I."/>
            <person name="Kamau A."/>
            <person name="Bajic V."/>
            <person name="Leiknes T."/>
        </authorList>
    </citation>
    <scope>NUCLEOTIDE SEQUENCE [LARGE SCALE GENOMIC DNA]</scope>
    <source>
        <strain evidence="3 4">VG4</strain>
    </source>
</reference>
<dbReference type="PIRSF" id="PIRSF028141">
    <property type="entry name" value="C-di-GMP_BP_PA4608"/>
    <property type="match status" value="1"/>
</dbReference>
<evidence type="ECO:0000256" key="1">
    <source>
        <dbReference type="PIRNR" id="PIRNR028141"/>
    </source>
</evidence>